<name>A0A152A3E5_TIELA</name>
<evidence type="ECO:0000313" key="5">
    <source>
        <dbReference type="Proteomes" id="UP000076078"/>
    </source>
</evidence>
<proteinExistence type="predicted"/>
<dbReference type="AlphaFoldDB" id="A0A152A3E5"/>
<gene>
    <name evidence="4" type="ORF">DLAC_02764</name>
</gene>
<feature type="compositionally biased region" description="Basic residues" evidence="2">
    <location>
        <begin position="180"/>
        <end position="198"/>
    </location>
</feature>
<keyword evidence="1 4" id="KW-0371">Homeobox</keyword>
<keyword evidence="5" id="KW-1185">Reference proteome</keyword>
<comment type="subcellular location">
    <subcellularLocation>
        <location evidence="1">Nucleus</location>
    </subcellularLocation>
</comment>
<feature type="domain" description="Homeobox" evidence="3">
    <location>
        <begin position="138"/>
        <end position="185"/>
    </location>
</feature>
<dbReference type="SUPFAM" id="SSF46689">
    <property type="entry name" value="Homeodomain-like"/>
    <property type="match status" value="1"/>
</dbReference>
<evidence type="ECO:0000256" key="2">
    <source>
        <dbReference type="SAM" id="MobiDB-lite"/>
    </source>
</evidence>
<feature type="DNA-binding region" description="Homeobox" evidence="1">
    <location>
        <begin position="140"/>
        <end position="186"/>
    </location>
</feature>
<evidence type="ECO:0000256" key="1">
    <source>
        <dbReference type="PROSITE-ProRule" id="PRU00108"/>
    </source>
</evidence>
<sequence>MNLANFVIFPTDIAKPNKCNFNLKSYVDSILEIDKQSTSFQEFIHDNIEKYDKELKLLNENHIDHIKKYRDIKDSFSPKLENLESDFQEFIGEHVALSNNQYFWVKLTLRSIFCNKIYEEGVIQGSLREEKPYGNPILEKLYQSRNQKNVYLNSDEKLYMASICNTTVRKIDEWMGNKRNRVKKGSKPKRSIKKSKIAIKKESR</sequence>
<dbReference type="OrthoDB" id="10056939at2759"/>
<dbReference type="InterPro" id="IPR009057">
    <property type="entry name" value="Homeodomain-like_sf"/>
</dbReference>
<dbReference type="EMBL" id="LODT01000013">
    <property type="protein sequence ID" value="KYR00724.1"/>
    <property type="molecule type" value="Genomic_DNA"/>
</dbReference>
<evidence type="ECO:0000313" key="4">
    <source>
        <dbReference type="EMBL" id="KYR00724.1"/>
    </source>
</evidence>
<dbReference type="Proteomes" id="UP000076078">
    <property type="component" value="Unassembled WGS sequence"/>
</dbReference>
<keyword evidence="1 4" id="KW-0238">DNA-binding</keyword>
<dbReference type="InParanoid" id="A0A152A3E5"/>
<dbReference type="GO" id="GO:0003677">
    <property type="term" value="F:DNA binding"/>
    <property type="evidence" value="ECO:0007669"/>
    <property type="project" value="UniProtKB-UniRule"/>
</dbReference>
<keyword evidence="1" id="KW-0539">Nucleus</keyword>
<dbReference type="InterPro" id="IPR001356">
    <property type="entry name" value="HD"/>
</dbReference>
<reference evidence="4 5" key="1">
    <citation type="submission" date="2015-12" db="EMBL/GenBank/DDBJ databases">
        <title>Dictyostelia acquired genes for synthesis and detection of signals that induce cell-type specialization by lateral gene transfer from prokaryotes.</title>
        <authorList>
            <person name="Gloeckner G."/>
            <person name="Schaap P."/>
        </authorList>
    </citation>
    <scope>NUCLEOTIDE SEQUENCE [LARGE SCALE GENOMIC DNA]</scope>
    <source>
        <strain evidence="4 5">TK</strain>
    </source>
</reference>
<dbReference type="Gene3D" id="1.10.10.60">
    <property type="entry name" value="Homeodomain-like"/>
    <property type="match status" value="1"/>
</dbReference>
<dbReference type="PROSITE" id="PS50071">
    <property type="entry name" value="HOMEOBOX_2"/>
    <property type="match status" value="1"/>
</dbReference>
<comment type="caution">
    <text evidence="4">The sequence shown here is derived from an EMBL/GenBank/DDBJ whole genome shotgun (WGS) entry which is preliminary data.</text>
</comment>
<evidence type="ECO:0000259" key="3">
    <source>
        <dbReference type="PROSITE" id="PS50071"/>
    </source>
</evidence>
<organism evidence="4 5">
    <name type="scientific">Tieghemostelium lacteum</name>
    <name type="common">Slime mold</name>
    <name type="synonym">Dictyostelium lacteum</name>
    <dbReference type="NCBI Taxonomy" id="361077"/>
    <lineage>
        <taxon>Eukaryota</taxon>
        <taxon>Amoebozoa</taxon>
        <taxon>Evosea</taxon>
        <taxon>Eumycetozoa</taxon>
        <taxon>Dictyostelia</taxon>
        <taxon>Dictyosteliales</taxon>
        <taxon>Raperosteliaceae</taxon>
        <taxon>Tieghemostelium</taxon>
    </lineage>
</organism>
<dbReference type="SMART" id="SM00389">
    <property type="entry name" value="HOX"/>
    <property type="match status" value="1"/>
</dbReference>
<accession>A0A152A3E5</accession>
<protein>
    <submittedName>
        <fullName evidence="4">Putative homeobox transcription factor</fullName>
    </submittedName>
</protein>
<feature type="region of interest" description="Disordered" evidence="2">
    <location>
        <begin position="180"/>
        <end position="204"/>
    </location>
</feature>
<dbReference type="GO" id="GO:0005634">
    <property type="term" value="C:nucleus"/>
    <property type="evidence" value="ECO:0007669"/>
    <property type="project" value="UniProtKB-SubCell"/>
</dbReference>